<dbReference type="OrthoDB" id="2380943at2759"/>
<reference evidence="1 2" key="1">
    <citation type="journal article" date="2019" name="Environ. Microbiol.">
        <title>At the nexus of three kingdoms: the genome of the mycorrhizal fungus Gigaspora margarita provides insights into plant, endobacterial and fungal interactions.</title>
        <authorList>
            <person name="Venice F."/>
            <person name="Ghignone S."/>
            <person name="Salvioli di Fossalunga A."/>
            <person name="Amselem J."/>
            <person name="Novero M."/>
            <person name="Xianan X."/>
            <person name="Sedzielewska Toro K."/>
            <person name="Morin E."/>
            <person name="Lipzen A."/>
            <person name="Grigoriev I.V."/>
            <person name="Henrissat B."/>
            <person name="Martin F.M."/>
            <person name="Bonfante P."/>
        </authorList>
    </citation>
    <scope>NUCLEOTIDE SEQUENCE [LARGE SCALE GENOMIC DNA]</scope>
    <source>
        <strain evidence="1 2">BEG34</strain>
    </source>
</reference>
<name>A0A8H4ARF9_GIGMA</name>
<evidence type="ECO:0000313" key="1">
    <source>
        <dbReference type="EMBL" id="KAF0525248.1"/>
    </source>
</evidence>
<keyword evidence="2" id="KW-1185">Reference proteome</keyword>
<sequence>MHTIRLAVKAIKANISCKNINCNHPYEYIALPNNKVFTHIQPCAIELKPFAMMDKYQLMKAALKPIIHATILCYTILQNYSRCRSITEAREIAIEYKNFISSLPISTKAKLFFIHDLEDDWLCQDWILSFIDGEYLPNQEDGPYTKL</sequence>
<dbReference type="Proteomes" id="UP000439903">
    <property type="component" value="Unassembled WGS sequence"/>
</dbReference>
<evidence type="ECO:0000313" key="2">
    <source>
        <dbReference type="Proteomes" id="UP000439903"/>
    </source>
</evidence>
<dbReference type="EMBL" id="WTPW01000302">
    <property type="protein sequence ID" value="KAF0525248.1"/>
    <property type="molecule type" value="Genomic_DNA"/>
</dbReference>
<organism evidence="1 2">
    <name type="scientific">Gigaspora margarita</name>
    <dbReference type="NCBI Taxonomy" id="4874"/>
    <lineage>
        <taxon>Eukaryota</taxon>
        <taxon>Fungi</taxon>
        <taxon>Fungi incertae sedis</taxon>
        <taxon>Mucoromycota</taxon>
        <taxon>Glomeromycotina</taxon>
        <taxon>Glomeromycetes</taxon>
        <taxon>Diversisporales</taxon>
        <taxon>Gigasporaceae</taxon>
        <taxon>Gigaspora</taxon>
    </lineage>
</organism>
<comment type="caution">
    <text evidence="1">The sequence shown here is derived from an EMBL/GenBank/DDBJ whole genome shotgun (WGS) entry which is preliminary data.</text>
</comment>
<proteinExistence type="predicted"/>
<accession>A0A8H4ARF9</accession>
<protein>
    <submittedName>
        <fullName evidence="1">Gephyrin: PROVISIONAL</fullName>
    </submittedName>
</protein>
<gene>
    <name evidence="1" type="ORF">F8M41_014685</name>
</gene>
<dbReference type="AlphaFoldDB" id="A0A8H4ARF9"/>